<feature type="non-terminal residue" evidence="2">
    <location>
        <position position="238"/>
    </location>
</feature>
<feature type="compositionally biased region" description="Basic and acidic residues" evidence="1">
    <location>
        <begin position="129"/>
        <end position="141"/>
    </location>
</feature>
<evidence type="ECO:0000313" key="3">
    <source>
        <dbReference type="Proteomes" id="UP000236621"/>
    </source>
</evidence>
<gene>
    <name evidence="2" type="ORF">TCAP_04536</name>
</gene>
<reference evidence="2 3" key="1">
    <citation type="submission" date="2017-08" db="EMBL/GenBank/DDBJ databases">
        <title>Harnessing the power of phylogenomics to disentangle the directionality and signatures of interkingdom host jumping in the parasitic fungal genus Tolypocladium.</title>
        <authorList>
            <person name="Quandt C.A."/>
            <person name="Patterson W."/>
            <person name="Spatafora J.W."/>
        </authorList>
    </citation>
    <scope>NUCLEOTIDE SEQUENCE [LARGE SCALE GENOMIC DNA]</scope>
    <source>
        <strain evidence="2 3">CBS 113982</strain>
    </source>
</reference>
<dbReference type="EMBL" id="NRSZ01000729">
    <property type="protein sequence ID" value="PNY25523.1"/>
    <property type="molecule type" value="Genomic_DNA"/>
</dbReference>
<keyword evidence="3" id="KW-1185">Reference proteome</keyword>
<feature type="compositionally biased region" description="Basic and acidic residues" evidence="1">
    <location>
        <begin position="150"/>
        <end position="176"/>
    </location>
</feature>
<protein>
    <submittedName>
        <fullName evidence="2">Abscission/NoCut checkpoint regulator</fullName>
    </submittedName>
</protein>
<proteinExistence type="predicted"/>
<feature type="compositionally biased region" description="Basic and acidic residues" evidence="1">
    <location>
        <begin position="50"/>
        <end position="59"/>
    </location>
</feature>
<dbReference type="OrthoDB" id="5407799at2759"/>
<comment type="caution">
    <text evidence="2">The sequence shown here is derived from an EMBL/GenBank/DDBJ whole genome shotgun (WGS) entry which is preliminary data.</text>
</comment>
<sequence>MPDDIDRSLLDRLQALRSSSATPERPAPTLVKIDVIERARTPTREEALAARLRSLREHGASPSSTPAKDSPEADERNPQGAQRQPPAGNNARAAVREEPGDDAVDAVFETDDQTLEELLVDVDAAEEQTAPREPREDEIRALLEQLSRSVPKDDETGADEGRSDDSDGEQMSREVDDVLSQFRDEAEVDAALGQINPPREDERGRGHQATDKAAIDDLPSLPPGLDDLPSTSPSHPPG</sequence>
<dbReference type="Proteomes" id="UP000236621">
    <property type="component" value="Unassembled WGS sequence"/>
</dbReference>
<name>A0A2K3QDC1_9HYPO</name>
<feature type="compositionally biased region" description="Basic and acidic residues" evidence="1">
    <location>
        <begin position="198"/>
        <end position="215"/>
    </location>
</feature>
<evidence type="ECO:0000256" key="1">
    <source>
        <dbReference type="SAM" id="MobiDB-lite"/>
    </source>
</evidence>
<feature type="region of interest" description="Disordered" evidence="1">
    <location>
        <begin position="50"/>
        <end position="238"/>
    </location>
</feature>
<dbReference type="STRING" id="45235.A0A2K3QDC1"/>
<accession>A0A2K3QDC1</accession>
<organism evidence="2 3">
    <name type="scientific">Tolypocladium capitatum</name>
    <dbReference type="NCBI Taxonomy" id="45235"/>
    <lineage>
        <taxon>Eukaryota</taxon>
        <taxon>Fungi</taxon>
        <taxon>Dikarya</taxon>
        <taxon>Ascomycota</taxon>
        <taxon>Pezizomycotina</taxon>
        <taxon>Sordariomycetes</taxon>
        <taxon>Hypocreomycetidae</taxon>
        <taxon>Hypocreales</taxon>
        <taxon>Ophiocordycipitaceae</taxon>
        <taxon>Tolypocladium</taxon>
    </lineage>
</organism>
<evidence type="ECO:0000313" key="2">
    <source>
        <dbReference type="EMBL" id="PNY25523.1"/>
    </source>
</evidence>
<feature type="compositionally biased region" description="Acidic residues" evidence="1">
    <location>
        <begin position="99"/>
        <end position="126"/>
    </location>
</feature>
<feature type="compositionally biased region" description="Low complexity" evidence="1">
    <location>
        <begin position="216"/>
        <end position="238"/>
    </location>
</feature>
<dbReference type="AlphaFoldDB" id="A0A2K3QDC1"/>